<evidence type="ECO:0000313" key="4">
    <source>
        <dbReference type="Proteomes" id="UP000246104"/>
    </source>
</evidence>
<feature type="compositionally biased region" description="Polar residues" evidence="1">
    <location>
        <begin position="48"/>
        <end position="95"/>
    </location>
</feature>
<dbReference type="PROSITE" id="PS51257">
    <property type="entry name" value="PROKAR_LIPOPROTEIN"/>
    <property type="match status" value="1"/>
</dbReference>
<feature type="signal peptide" evidence="2">
    <location>
        <begin position="1"/>
        <end position="20"/>
    </location>
</feature>
<dbReference type="Proteomes" id="UP000246104">
    <property type="component" value="Unassembled WGS sequence"/>
</dbReference>
<comment type="caution">
    <text evidence="3">The sequence shown here is derived from an EMBL/GenBank/DDBJ whole genome shotgun (WGS) entry which is preliminary data.</text>
</comment>
<sequence>MNTKMIAAICGISCSAFVLAACSAQTTQTSTVTPTDQSQATMAPVAATPQSSPESMATPDSNDPVTKQPALSSADDTTSLKADLSNTNIANENFN</sequence>
<protein>
    <submittedName>
        <fullName evidence="3">Uncharacterized protein</fullName>
    </submittedName>
</protein>
<dbReference type="AlphaFoldDB" id="A0A317JNQ1"/>
<feature type="region of interest" description="Disordered" evidence="1">
    <location>
        <begin position="28"/>
        <end position="95"/>
    </location>
</feature>
<evidence type="ECO:0000256" key="2">
    <source>
        <dbReference type="SAM" id="SignalP"/>
    </source>
</evidence>
<feature type="compositionally biased region" description="Low complexity" evidence="1">
    <location>
        <begin position="28"/>
        <end position="39"/>
    </location>
</feature>
<keyword evidence="2" id="KW-0732">Signal</keyword>
<gene>
    <name evidence="3" type="ORF">C5B42_05195</name>
</gene>
<name>A0A317JNQ1_9BACT</name>
<feature type="chain" id="PRO_5016375210" evidence="2">
    <location>
        <begin position="21"/>
        <end position="95"/>
    </location>
</feature>
<reference evidence="3 4" key="1">
    <citation type="submission" date="2018-02" db="EMBL/GenBank/DDBJ databases">
        <title>Genomic Reconstructions from Amazon Rainforest and Pasture Soil Reveal Novel Insights into the Physiology of Candidate Phyla in Tropical Sites.</title>
        <authorList>
            <person name="Kroeger M.E."/>
            <person name="Delmont T."/>
            <person name="Eren A.M."/>
            <person name="Guo J."/>
            <person name="Meyer K.M."/>
            <person name="Khan K."/>
            <person name="Rodrigues J.L.M."/>
            <person name="Bohannan B.J.M."/>
            <person name="Tringe S."/>
            <person name="Borges C.D."/>
            <person name="Tiedje J."/>
            <person name="Tsai S.M."/>
            <person name="Nusslein K."/>
        </authorList>
    </citation>
    <scope>NUCLEOTIDE SEQUENCE [LARGE SCALE GENOMIC DNA]</scope>
    <source>
        <strain evidence="3">Amazon FNV 2010 28 9</strain>
    </source>
</reference>
<proteinExistence type="predicted"/>
<organism evidence="3 4">
    <name type="scientific">Candidatus Cerribacteria bacterium 'Amazon FNV 2010 28 9'</name>
    <dbReference type="NCBI Taxonomy" id="2081795"/>
    <lineage>
        <taxon>Bacteria</taxon>
        <taxon>Candidatus Cerribacteria</taxon>
    </lineage>
</organism>
<dbReference type="EMBL" id="PSRQ01000057">
    <property type="protein sequence ID" value="PWU22758.1"/>
    <property type="molecule type" value="Genomic_DNA"/>
</dbReference>
<evidence type="ECO:0000313" key="3">
    <source>
        <dbReference type="EMBL" id="PWU22758.1"/>
    </source>
</evidence>
<accession>A0A317JNQ1</accession>
<evidence type="ECO:0000256" key="1">
    <source>
        <dbReference type="SAM" id="MobiDB-lite"/>
    </source>
</evidence>